<proteinExistence type="inferred from homology"/>
<dbReference type="SUPFAM" id="SSF88946">
    <property type="entry name" value="Sigma2 domain of RNA polymerase sigma factors"/>
    <property type="match status" value="1"/>
</dbReference>
<dbReference type="InterPro" id="IPR013325">
    <property type="entry name" value="RNA_pol_sigma_r2"/>
</dbReference>
<dbReference type="AlphaFoldDB" id="A0A9X3LB64"/>
<evidence type="ECO:0000313" key="8">
    <source>
        <dbReference type="Proteomes" id="UP001152172"/>
    </source>
</evidence>
<dbReference type="Gene3D" id="1.10.1740.10">
    <property type="match status" value="1"/>
</dbReference>
<dbReference type="GO" id="GO:0016987">
    <property type="term" value="F:sigma factor activity"/>
    <property type="evidence" value="ECO:0007669"/>
    <property type="project" value="UniProtKB-KW"/>
</dbReference>
<dbReference type="NCBIfam" id="TIGR02954">
    <property type="entry name" value="Sig70_famx3"/>
    <property type="match status" value="1"/>
</dbReference>
<sequence>MEEKLKLIVRAKRGDAIAFQQLIHLEKEKLYKMAYVYMRNEDEALEVFQETVYLAFKSITKLKNDRYFSTWIIRILINTSISTLRKKKRFVLINEEMWDNMPGKEMVETDVQIDLMNALNEMDEKYKTVLLLRYYQDYTIQQIAVILGCPEGTVKTNIRRGITVLKEKMKGVYKDDRQNSIIQGRV</sequence>
<dbReference type="InterPro" id="IPR039425">
    <property type="entry name" value="RNA_pol_sigma-70-like"/>
</dbReference>
<evidence type="ECO:0000256" key="1">
    <source>
        <dbReference type="ARBA" id="ARBA00010641"/>
    </source>
</evidence>
<dbReference type="NCBIfam" id="TIGR02937">
    <property type="entry name" value="sigma70-ECF"/>
    <property type="match status" value="1"/>
</dbReference>
<dbReference type="InterPro" id="IPR007627">
    <property type="entry name" value="RNA_pol_sigma70_r2"/>
</dbReference>
<dbReference type="Pfam" id="PF08281">
    <property type="entry name" value="Sigma70_r4_2"/>
    <property type="match status" value="1"/>
</dbReference>
<dbReference type="Pfam" id="PF04542">
    <property type="entry name" value="Sigma70_r2"/>
    <property type="match status" value="1"/>
</dbReference>
<feature type="domain" description="RNA polymerase sigma factor 70 region 4 type 2" evidence="6">
    <location>
        <begin position="114"/>
        <end position="161"/>
    </location>
</feature>
<dbReference type="InterPro" id="IPR013249">
    <property type="entry name" value="RNA_pol_sigma70_r4_t2"/>
</dbReference>
<evidence type="ECO:0000256" key="4">
    <source>
        <dbReference type="ARBA" id="ARBA00023163"/>
    </source>
</evidence>
<keyword evidence="2" id="KW-0805">Transcription regulation</keyword>
<dbReference type="Gene3D" id="1.10.10.10">
    <property type="entry name" value="Winged helix-like DNA-binding domain superfamily/Winged helix DNA-binding domain"/>
    <property type="match status" value="1"/>
</dbReference>
<evidence type="ECO:0000256" key="2">
    <source>
        <dbReference type="ARBA" id="ARBA00023015"/>
    </source>
</evidence>
<evidence type="ECO:0000259" key="6">
    <source>
        <dbReference type="Pfam" id="PF08281"/>
    </source>
</evidence>
<dbReference type="PANTHER" id="PTHR43133">
    <property type="entry name" value="RNA POLYMERASE ECF-TYPE SIGMA FACTO"/>
    <property type="match status" value="1"/>
</dbReference>
<accession>A0A9X3LB64</accession>
<keyword evidence="3" id="KW-0731">Sigma factor</keyword>
<protein>
    <submittedName>
        <fullName evidence="7">Sigma-70 family RNA polymerase sigma factor</fullName>
    </submittedName>
</protein>
<dbReference type="RefSeq" id="WP_269922885.1">
    <property type="nucleotide sequence ID" value="NZ_JAMKBI010000013.1"/>
</dbReference>
<organism evidence="7 8">
    <name type="scientific">Psychrobacillus psychrodurans</name>
    <dbReference type="NCBI Taxonomy" id="126157"/>
    <lineage>
        <taxon>Bacteria</taxon>
        <taxon>Bacillati</taxon>
        <taxon>Bacillota</taxon>
        <taxon>Bacilli</taxon>
        <taxon>Bacillales</taxon>
        <taxon>Bacillaceae</taxon>
        <taxon>Psychrobacillus</taxon>
    </lineage>
</organism>
<gene>
    <name evidence="7" type="ORF">M9R61_15900</name>
</gene>
<dbReference type="EMBL" id="JAMKBI010000013">
    <property type="protein sequence ID" value="MCZ8534788.1"/>
    <property type="molecule type" value="Genomic_DNA"/>
</dbReference>
<dbReference type="GO" id="GO:0006352">
    <property type="term" value="P:DNA-templated transcription initiation"/>
    <property type="evidence" value="ECO:0007669"/>
    <property type="project" value="InterPro"/>
</dbReference>
<keyword evidence="4" id="KW-0804">Transcription</keyword>
<dbReference type="InterPro" id="IPR014284">
    <property type="entry name" value="RNA_pol_sigma-70_dom"/>
</dbReference>
<dbReference type="GO" id="GO:0003677">
    <property type="term" value="F:DNA binding"/>
    <property type="evidence" value="ECO:0007669"/>
    <property type="project" value="InterPro"/>
</dbReference>
<dbReference type="InterPro" id="IPR013324">
    <property type="entry name" value="RNA_pol_sigma_r3/r4-like"/>
</dbReference>
<keyword evidence="8" id="KW-1185">Reference proteome</keyword>
<comment type="caution">
    <text evidence="7">The sequence shown here is derived from an EMBL/GenBank/DDBJ whole genome shotgun (WGS) entry which is preliminary data.</text>
</comment>
<dbReference type="InterPro" id="IPR014300">
    <property type="entry name" value="RNA_pol_sigma-V"/>
</dbReference>
<dbReference type="InterPro" id="IPR036388">
    <property type="entry name" value="WH-like_DNA-bd_sf"/>
</dbReference>
<evidence type="ECO:0000256" key="3">
    <source>
        <dbReference type="ARBA" id="ARBA00023082"/>
    </source>
</evidence>
<dbReference type="PANTHER" id="PTHR43133:SF51">
    <property type="entry name" value="RNA POLYMERASE SIGMA FACTOR"/>
    <property type="match status" value="1"/>
</dbReference>
<evidence type="ECO:0000313" key="7">
    <source>
        <dbReference type="EMBL" id="MCZ8534788.1"/>
    </source>
</evidence>
<reference evidence="7" key="1">
    <citation type="submission" date="2022-05" db="EMBL/GenBank/DDBJ databases">
        <authorList>
            <person name="Colautti A."/>
            <person name="Iacumin L."/>
        </authorList>
    </citation>
    <scope>NUCLEOTIDE SEQUENCE</scope>
    <source>
        <strain evidence="7">DSM 30747</strain>
    </source>
</reference>
<evidence type="ECO:0000259" key="5">
    <source>
        <dbReference type="Pfam" id="PF04542"/>
    </source>
</evidence>
<dbReference type="Proteomes" id="UP001152172">
    <property type="component" value="Unassembled WGS sequence"/>
</dbReference>
<feature type="domain" description="RNA polymerase sigma-70 region 2" evidence="5">
    <location>
        <begin position="26"/>
        <end position="89"/>
    </location>
</feature>
<dbReference type="SUPFAM" id="SSF88659">
    <property type="entry name" value="Sigma3 and sigma4 domains of RNA polymerase sigma factors"/>
    <property type="match status" value="1"/>
</dbReference>
<comment type="similarity">
    <text evidence="1">Belongs to the sigma-70 factor family. ECF subfamily.</text>
</comment>
<dbReference type="CDD" id="cd06171">
    <property type="entry name" value="Sigma70_r4"/>
    <property type="match status" value="1"/>
</dbReference>
<name>A0A9X3LB64_9BACI</name>